<name>A0A2N7WS52_9BURK</name>
<dbReference type="Proteomes" id="UP000235777">
    <property type="component" value="Unassembled WGS sequence"/>
</dbReference>
<evidence type="ECO:0000313" key="3">
    <source>
        <dbReference type="EMBL" id="PMS32115.1"/>
    </source>
</evidence>
<keyword evidence="2" id="KW-0732">Signal</keyword>
<feature type="region of interest" description="Disordered" evidence="1">
    <location>
        <begin position="22"/>
        <end position="97"/>
    </location>
</feature>
<organism evidence="3 4">
    <name type="scientific">Trinickia symbiotica</name>
    <dbReference type="NCBI Taxonomy" id="863227"/>
    <lineage>
        <taxon>Bacteria</taxon>
        <taxon>Pseudomonadati</taxon>
        <taxon>Pseudomonadota</taxon>
        <taxon>Betaproteobacteria</taxon>
        <taxon>Burkholderiales</taxon>
        <taxon>Burkholderiaceae</taxon>
        <taxon>Trinickia</taxon>
    </lineage>
</organism>
<evidence type="ECO:0000256" key="2">
    <source>
        <dbReference type="SAM" id="SignalP"/>
    </source>
</evidence>
<proteinExistence type="predicted"/>
<feature type="compositionally biased region" description="Low complexity" evidence="1">
    <location>
        <begin position="22"/>
        <end position="37"/>
    </location>
</feature>
<feature type="compositionally biased region" description="Polar residues" evidence="1">
    <location>
        <begin position="63"/>
        <end position="76"/>
    </location>
</feature>
<evidence type="ECO:0000313" key="4">
    <source>
        <dbReference type="Proteomes" id="UP000235777"/>
    </source>
</evidence>
<dbReference type="RefSeq" id="WP_018441702.1">
    <property type="nucleotide sequence ID" value="NZ_KB890179.1"/>
</dbReference>
<comment type="caution">
    <text evidence="3">The sequence shown here is derived from an EMBL/GenBank/DDBJ whole genome shotgun (WGS) entry which is preliminary data.</text>
</comment>
<dbReference type="EMBL" id="PNYC01000023">
    <property type="protein sequence ID" value="PMS32115.1"/>
    <property type="molecule type" value="Genomic_DNA"/>
</dbReference>
<reference evidence="3 4" key="1">
    <citation type="submission" date="2018-01" db="EMBL/GenBank/DDBJ databases">
        <title>Whole genome analyses suggest that Burkholderia sensu lato contains two further novel genera in the rhizoxinica-symbiotica group Mycetohabitans gen. nov., and Trinickia gen. nov.: implications for the evolution of diazotrophy and nodulation in the Burkholderiaceae.</title>
        <authorList>
            <person name="Estrada-de los Santos P."/>
            <person name="Palmer M."/>
            <person name="Chavez-Ramirez B."/>
            <person name="Beukes C."/>
            <person name="Steenkamp E.T."/>
            <person name="Hirsch A.M."/>
            <person name="Manyaka P."/>
            <person name="Maluk M."/>
            <person name="Lafos M."/>
            <person name="Crook M."/>
            <person name="Gross E."/>
            <person name="Simon M.F."/>
            <person name="Bueno dos Reis Junior F."/>
            <person name="Poole P.S."/>
            <person name="Venter S.N."/>
            <person name="James E.K."/>
        </authorList>
    </citation>
    <scope>NUCLEOTIDE SEQUENCE [LARGE SCALE GENOMIC DNA]</scope>
    <source>
        <strain evidence="3 4">JPY 581</strain>
    </source>
</reference>
<feature type="signal peptide" evidence="2">
    <location>
        <begin position="1"/>
        <end position="19"/>
    </location>
</feature>
<accession>A0A2N7WS52</accession>
<evidence type="ECO:0000256" key="1">
    <source>
        <dbReference type="SAM" id="MobiDB-lite"/>
    </source>
</evidence>
<dbReference type="AlphaFoldDB" id="A0A2N7WS52"/>
<feature type="compositionally biased region" description="Pro residues" evidence="1">
    <location>
        <begin position="48"/>
        <end position="57"/>
    </location>
</feature>
<sequence length="142" mass="14431">MLRLATAVTLFAASQWLLAAPPADAQATAAGSTTALASKPVSAQPDQVLPPLPPLTSLPPSSAQEVTDSSSASPPRTTRHSKKMARVTPRPGKAAETTVRVVVSPDSHAYLASVSDKLDAVLQGGASSVHVTLDAASVAMAR</sequence>
<keyword evidence="4" id="KW-1185">Reference proteome</keyword>
<feature type="chain" id="PRO_5014782695" evidence="2">
    <location>
        <begin position="20"/>
        <end position="142"/>
    </location>
</feature>
<protein>
    <submittedName>
        <fullName evidence="3">Uncharacterized protein</fullName>
    </submittedName>
</protein>
<dbReference type="STRING" id="863227.GCA_000373005_03125"/>
<gene>
    <name evidence="3" type="ORF">C0Z20_26830</name>
</gene>